<dbReference type="Proteomes" id="UP000257109">
    <property type="component" value="Unassembled WGS sequence"/>
</dbReference>
<evidence type="ECO:0000313" key="2">
    <source>
        <dbReference type="Proteomes" id="UP000257109"/>
    </source>
</evidence>
<keyword evidence="2" id="KW-1185">Reference proteome</keyword>
<reference evidence="1" key="1">
    <citation type="submission" date="2018-05" db="EMBL/GenBank/DDBJ databases">
        <title>Draft genome of Mucuna pruriens seed.</title>
        <authorList>
            <person name="Nnadi N.E."/>
            <person name="Vos R."/>
            <person name="Hasami M.H."/>
            <person name="Devisetty U.K."/>
            <person name="Aguiy J.C."/>
        </authorList>
    </citation>
    <scope>NUCLEOTIDE SEQUENCE [LARGE SCALE GENOMIC DNA]</scope>
    <source>
        <strain evidence="1">JCA_2017</strain>
    </source>
</reference>
<comment type="caution">
    <text evidence="1">The sequence shown here is derived from an EMBL/GenBank/DDBJ whole genome shotgun (WGS) entry which is preliminary data.</text>
</comment>
<accession>A0A371H637</accession>
<gene>
    <name evidence="1" type="ORF">CR513_18828</name>
</gene>
<name>A0A371H637_MUCPR</name>
<dbReference type="EMBL" id="QJKJ01003483">
    <property type="protein sequence ID" value="RDX98282.1"/>
    <property type="molecule type" value="Genomic_DNA"/>
</dbReference>
<dbReference type="AlphaFoldDB" id="A0A371H637"/>
<protein>
    <submittedName>
        <fullName evidence="1">Uncharacterized protein</fullName>
    </submittedName>
</protein>
<evidence type="ECO:0000313" key="1">
    <source>
        <dbReference type="EMBL" id="RDX98282.1"/>
    </source>
</evidence>
<organism evidence="1 2">
    <name type="scientific">Mucuna pruriens</name>
    <name type="common">Velvet bean</name>
    <name type="synonym">Dolichos pruriens</name>
    <dbReference type="NCBI Taxonomy" id="157652"/>
    <lineage>
        <taxon>Eukaryota</taxon>
        <taxon>Viridiplantae</taxon>
        <taxon>Streptophyta</taxon>
        <taxon>Embryophyta</taxon>
        <taxon>Tracheophyta</taxon>
        <taxon>Spermatophyta</taxon>
        <taxon>Magnoliopsida</taxon>
        <taxon>eudicotyledons</taxon>
        <taxon>Gunneridae</taxon>
        <taxon>Pentapetalae</taxon>
        <taxon>rosids</taxon>
        <taxon>fabids</taxon>
        <taxon>Fabales</taxon>
        <taxon>Fabaceae</taxon>
        <taxon>Papilionoideae</taxon>
        <taxon>50 kb inversion clade</taxon>
        <taxon>NPAAA clade</taxon>
        <taxon>indigoferoid/millettioid clade</taxon>
        <taxon>Phaseoleae</taxon>
        <taxon>Mucuna</taxon>
    </lineage>
</organism>
<sequence length="133" mass="15019">MGSSRIRVGRLIISTIQTHPERTSRTNRLSSTDSTISETTIPTTTTENASSRKFTIFGGPDEAIISTKYERHYPRPQDANRTVSQYCEPFIVGRIQQPTLTNNPKSEREYECNYSKKWKSNTTASTAIVVEIS</sequence>
<proteinExistence type="predicted"/>
<feature type="non-terminal residue" evidence="1">
    <location>
        <position position="1"/>
    </location>
</feature>